<evidence type="ECO:0008006" key="10">
    <source>
        <dbReference type="Google" id="ProtNLM"/>
    </source>
</evidence>
<gene>
    <name evidence="8" type="ORF">HGI30_12360</name>
</gene>
<keyword evidence="4 7" id="KW-1133">Transmembrane helix</keyword>
<name>A0A6H2GYM0_9BACL</name>
<reference evidence="8 9" key="1">
    <citation type="submission" date="2020-04" db="EMBL/GenBank/DDBJ databases">
        <title>Novel Paenibacillus strain UniB2 isolated from commercial digestive syrup.</title>
        <authorList>
            <person name="Thorat V."/>
            <person name="Kirdat K."/>
            <person name="Tiwarekar B."/>
            <person name="Yadav A."/>
        </authorList>
    </citation>
    <scope>NUCLEOTIDE SEQUENCE [LARGE SCALE GENOMIC DNA]</scope>
    <source>
        <strain evidence="8 9">UniB2</strain>
    </source>
</reference>
<protein>
    <recommendedName>
        <fullName evidence="10">Flagellar protein</fullName>
    </recommendedName>
</protein>
<evidence type="ECO:0000256" key="7">
    <source>
        <dbReference type="SAM" id="Phobius"/>
    </source>
</evidence>
<evidence type="ECO:0000256" key="2">
    <source>
        <dbReference type="ARBA" id="ARBA00022475"/>
    </source>
</evidence>
<proteinExistence type="predicted"/>
<evidence type="ECO:0000313" key="9">
    <source>
        <dbReference type="Proteomes" id="UP000502136"/>
    </source>
</evidence>
<feature type="region of interest" description="Disordered" evidence="6">
    <location>
        <begin position="185"/>
        <end position="213"/>
    </location>
</feature>
<dbReference type="KEGG" id="palr:HGI30_12360"/>
<organism evidence="8 9">
    <name type="scientific">Paenibacillus albicereus</name>
    <dbReference type="NCBI Taxonomy" id="2726185"/>
    <lineage>
        <taxon>Bacteria</taxon>
        <taxon>Bacillati</taxon>
        <taxon>Bacillota</taxon>
        <taxon>Bacilli</taxon>
        <taxon>Bacillales</taxon>
        <taxon>Paenibacillaceae</taxon>
        <taxon>Paenibacillus</taxon>
    </lineage>
</organism>
<sequence>MNSGIIASLQAAPAASGAAAASPSPKPESSLLFPSPAGQLDAAPQFTAGSVTGSLVWMIVALALVIGLIVLLIRFLSRRNQLWNGGRTLQSLGGLTLAPNKSMQLVEAGGKIYVLGVGDDVAVLDVIVDSDQVSALKEKLVEQGMGKSPIGDWLKGLQERRAGRKDGQVPEETDEAKRFERMLQQKLEQQSSQQEQLERLLQQSTDRERLREE</sequence>
<dbReference type="InterPro" id="IPR022781">
    <property type="entry name" value="Flagellar_biosynth_FliO"/>
</dbReference>
<keyword evidence="2" id="KW-1003">Cell membrane</keyword>
<evidence type="ECO:0000313" key="8">
    <source>
        <dbReference type="EMBL" id="QJC52276.1"/>
    </source>
</evidence>
<evidence type="ECO:0000256" key="6">
    <source>
        <dbReference type="SAM" id="MobiDB-lite"/>
    </source>
</evidence>
<dbReference type="Pfam" id="PF04347">
    <property type="entry name" value="FliO"/>
    <property type="match status" value="1"/>
</dbReference>
<feature type="compositionally biased region" description="Low complexity" evidence="6">
    <location>
        <begin position="185"/>
        <end position="204"/>
    </location>
</feature>
<evidence type="ECO:0000256" key="5">
    <source>
        <dbReference type="ARBA" id="ARBA00023136"/>
    </source>
</evidence>
<evidence type="ECO:0000256" key="3">
    <source>
        <dbReference type="ARBA" id="ARBA00022692"/>
    </source>
</evidence>
<keyword evidence="9" id="KW-1185">Reference proteome</keyword>
<evidence type="ECO:0000256" key="1">
    <source>
        <dbReference type="ARBA" id="ARBA00004236"/>
    </source>
</evidence>
<dbReference type="GO" id="GO:0016020">
    <property type="term" value="C:membrane"/>
    <property type="evidence" value="ECO:0007669"/>
    <property type="project" value="InterPro"/>
</dbReference>
<dbReference type="Proteomes" id="UP000502136">
    <property type="component" value="Chromosome"/>
</dbReference>
<feature type="transmembrane region" description="Helical" evidence="7">
    <location>
        <begin position="55"/>
        <end position="77"/>
    </location>
</feature>
<comment type="subcellular location">
    <subcellularLocation>
        <location evidence="1">Cell membrane</location>
    </subcellularLocation>
</comment>
<dbReference type="GO" id="GO:0044781">
    <property type="term" value="P:bacterial-type flagellum organization"/>
    <property type="evidence" value="ECO:0007669"/>
    <property type="project" value="InterPro"/>
</dbReference>
<keyword evidence="3 7" id="KW-0812">Transmembrane</keyword>
<accession>A0A6H2GYM0</accession>
<dbReference type="RefSeq" id="WP_168907842.1">
    <property type="nucleotide sequence ID" value="NZ_CP051428.1"/>
</dbReference>
<keyword evidence="5 7" id="KW-0472">Membrane</keyword>
<dbReference type="AlphaFoldDB" id="A0A6H2GYM0"/>
<evidence type="ECO:0000256" key="4">
    <source>
        <dbReference type="ARBA" id="ARBA00022989"/>
    </source>
</evidence>
<dbReference type="EMBL" id="CP051428">
    <property type="protein sequence ID" value="QJC52276.1"/>
    <property type="molecule type" value="Genomic_DNA"/>
</dbReference>